<dbReference type="AlphaFoldDB" id="A0A6L6J4Q0"/>
<comment type="caution">
    <text evidence="2">The sequence shown here is derived from an EMBL/GenBank/DDBJ whole genome shotgun (WGS) entry which is preliminary data.</text>
</comment>
<dbReference type="OrthoDB" id="7778594at2"/>
<reference evidence="2 3" key="1">
    <citation type="submission" date="2019-11" db="EMBL/GenBank/DDBJ databases">
        <authorList>
            <person name="Dong K."/>
        </authorList>
    </citation>
    <scope>NUCLEOTIDE SEQUENCE [LARGE SCALE GENOMIC DNA]</scope>
    <source>
        <strain evidence="2 3">NBRC 111993</strain>
    </source>
</reference>
<proteinExistence type="predicted"/>
<evidence type="ECO:0000313" key="3">
    <source>
        <dbReference type="Proteomes" id="UP000478183"/>
    </source>
</evidence>
<feature type="chain" id="PRO_5027087605" description="Lipoprotein" evidence="1">
    <location>
        <begin position="24"/>
        <end position="124"/>
    </location>
</feature>
<feature type="signal peptide" evidence="1">
    <location>
        <begin position="1"/>
        <end position="23"/>
    </location>
</feature>
<keyword evidence="3" id="KW-1185">Reference proteome</keyword>
<name>A0A6L6J4Q0_9RHOB</name>
<organism evidence="2 3">
    <name type="scientific">Paracoccus aestuariivivens</name>
    <dbReference type="NCBI Taxonomy" id="1820333"/>
    <lineage>
        <taxon>Bacteria</taxon>
        <taxon>Pseudomonadati</taxon>
        <taxon>Pseudomonadota</taxon>
        <taxon>Alphaproteobacteria</taxon>
        <taxon>Rhodobacterales</taxon>
        <taxon>Paracoccaceae</taxon>
        <taxon>Paracoccus</taxon>
    </lineage>
</organism>
<dbReference type="RefSeq" id="WP_155093616.1">
    <property type="nucleotide sequence ID" value="NZ_WMIE01000001.1"/>
</dbReference>
<evidence type="ECO:0000313" key="2">
    <source>
        <dbReference type="EMBL" id="MTH76218.1"/>
    </source>
</evidence>
<gene>
    <name evidence="2" type="ORF">GL286_00570</name>
</gene>
<dbReference type="Proteomes" id="UP000478183">
    <property type="component" value="Unassembled WGS sequence"/>
</dbReference>
<sequence>MQTLLTGNVTKLGAALASCALLAACATPEEKSVANPNHLTVTVADGNLTGSYNPAGFDSETVQQVLGNSCVGGKVATYSEAPGEDGLTSFTATCVGGTKETSGTVTLQRAVTEPAAETTTAPPA</sequence>
<evidence type="ECO:0008006" key="4">
    <source>
        <dbReference type="Google" id="ProtNLM"/>
    </source>
</evidence>
<dbReference type="EMBL" id="WMIE01000001">
    <property type="protein sequence ID" value="MTH76218.1"/>
    <property type="molecule type" value="Genomic_DNA"/>
</dbReference>
<accession>A0A6L6J4Q0</accession>
<keyword evidence="1" id="KW-0732">Signal</keyword>
<protein>
    <recommendedName>
        <fullName evidence="4">Lipoprotein</fullName>
    </recommendedName>
</protein>
<evidence type="ECO:0000256" key="1">
    <source>
        <dbReference type="SAM" id="SignalP"/>
    </source>
</evidence>